<accession>A0A428Y355</accession>
<dbReference type="EMBL" id="QHKI01000109">
    <property type="protein sequence ID" value="RSM61996.1"/>
    <property type="molecule type" value="Genomic_DNA"/>
</dbReference>
<dbReference type="Proteomes" id="UP000287547">
    <property type="component" value="Unassembled WGS sequence"/>
</dbReference>
<name>A0A428Y355_KIBAR</name>
<sequence length="98" mass="10970">MVSPCLVDEGRLTELVWSELDADDVTEFEYNCVYSLLDTLDARTLLAAVGQRALVSLTRKSGRPANRSRNTSTGTRPRHRQGADRQHARSYPLIEHAS</sequence>
<evidence type="ECO:0000313" key="2">
    <source>
        <dbReference type="EMBL" id="RSM61996.1"/>
    </source>
</evidence>
<comment type="caution">
    <text evidence="2">The sequence shown here is derived from an EMBL/GenBank/DDBJ whole genome shotgun (WGS) entry which is preliminary data.</text>
</comment>
<gene>
    <name evidence="2" type="ORF">DMH04_53215</name>
</gene>
<organism evidence="2 3">
    <name type="scientific">Kibdelosporangium aridum</name>
    <dbReference type="NCBI Taxonomy" id="2030"/>
    <lineage>
        <taxon>Bacteria</taxon>
        <taxon>Bacillati</taxon>
        <taxon>Actinomycetota</taxon>
        <taxon>Actinomycetes</taxon>
        <taxon>Pseudonocardiales</taxon>
        <taxon>Pseudonocardiaceae</taxon>
        <taxon>Kibdelosporangium</taxon>
    </lineage>
</organism>
<feature type="region of interest" description="Disordered" evidence="1">
    <location>
        <begin position="58"/>
        <end position="98"/>
    </location>
</feature>
<reference evidence="2 3" key="1">
    <citation type="submission" date="2018-05" db="EMBL/GenBank/DDBJ databases">
        <title>Evolution of GPA BGCs.</title>
        <authorList>
            <person name="Waglechner N."/>
            <person name="Wright G.D."/>
        </authorList>
    </citation>
    <scope>NUCLEOTIDE SEQUENCE [LARGE SCALE GENOMIC DNA]</scope>
    <source>
        <strain evidence="2 3">A82846</strain>
    </source>
</reference>
<proteinExistence type="predicted"/>
<dbReference type="AlphaFoldDB" id="A0A428Y355"/>
<evidence type="ECO:0000256" key="1">
    <source>
        <dbReference type="SAM" id="MobiDB-lite"/>
    </source>
</evidence>
<evidence type="ECO:0000313" key="3">
    <source>
        <dbReference type="Proteomes" id="UP000287547"/>
    </source>
</evidence>
<protein>
    <submittedName>
        <fullName evidence="2">Uncharacterized protein</fullName>
    </submittedName>
</protein>